<name>A0A0R1RLU6_9LACO</name>
<evidence type="ECO:0000313" key="1">
    <source>
        <dbReference type="EMBL" id="KRL58192.1"/>
    </source>
</evidence>
<dbReference type="Proteomes" id="UP000051697">
    <property type="component" value="Unassembled WGS sequence"/>
</dbReference>
<dbReference type="EMBL" id="AZFE01000001">
    <property type="protein sequence ID" value="KRL58192.1"/>
    <property type="molecule type" value="Genomic_DNA"/>
</dbReference>
<protein>
    <submittedName>
        <fullName evidence="1">Uncharacterized protein</fullName>
    </submittedName>
</protein>
<dbReference type="PATRIC" id="fig|1423778.4.peg.90"/>
<dbReference type="RefSeq" id="WP_057889047.1">
    <property type="nucleotide sequence ID" value="NZ_AZFE01000001.1"/>
</dbReference>
<proteinExistence type="predicted"/>
<sequence length="79" mass="8715">MKKGILLVTIMIAAVLLFDQGMTLFTNKSKVIHDDVIGTVHQLETPAQHKSGIIHYLSTSPVVGNETKTKALSYLDFMD</sequence>
<dbReference type="AlphaFoldDB" id="A0A0R1RLU6"/>
<dbReference type="KEGG" id="lol:LACOL_1565"/>
<accession>A0A0R1RLU6</accession>
<gene>
    <name evidence="1" type="ORF">FC70_GL000080</name>
</gene>
<reference evidence="1 2" key="1">
    <citation type="journal article" date="2015" name="Genome Announc.">
        <title>Expanding the biotechnology potential of lactobacilli through comparative genomics of 213 strains and associated genera.</title>
        <authorList>
            <person name="Sun Z."/>
            <person name="Harris H.M."/>
            <person name="McCann A."/>
            <person name="Guo C."/>
            <person name="Argimon S."/>
            <person name="Zhang W."/>
            <person name="Yang X."/>
            <person name="Jeffery I.B."/>
            <person name="Cooney J.C."/>
            <person name="Kagawa T.F."/>
            <person name="Liu W."/>
            <person name="Song Y."/>
            <person name="Salvetti E."/>
            <person name="Wrobel A."/>
            <person name="Rasinkangas P."/>
            <person name="Parkhill J."/>
            <person name="Rea M.C."/>
            <person name="O'Sullivan O."/>
            <person name="Ritari J."/>
            <person name="Douillard F.P."/>
            <person name="Paul Ross R."/>
            <person name="Yang R."/>
            <person name="Briner A.E."/>
            <person name="Felis G.E."/>
            <person name="de Vos W.M."/>
            <person name="Barrangou R."/>
            <person name="Klaenhammer T.R."/>
            <person name="Caufield P.W."/>
            <person name="Cui Y."/>
            <person name="Zhang H."/>
            <person name="O'Toole P.W."/>
        </authorList>
    </citation>
    <scope>NUCLEOTIDE SEQUENCE [LARGE SCALE GENOMIC DNA]</scope>
    <source>
        <strain evidence="1 2">DSM 15707</strain>
    </source>
</reference>
<evidence type="ECO:0000313" key="2">
    <source>
        <dbReference type="Proteomes" id="UP000051697"/>
    </source>
</evidence>
<comment type="caution">
    <text evidence="1">The sequence shown here is derived from an EMBL/GenBank/DDBJ whole genome shotgun (WGS) entry which is preliminary data.</text>
</comment>
<organism evidence="1 2">
    <name type="scientific">Paucilactobacillus oligofermentans DSM 15707 = LMG 22743</name>
    <dbReference type="NCBI Taxonomy" id="1423778"/>
    <lineage>
        <taxon>Bacteria</taxon>
        <taxon>Bacillati</taxon>
        <taxon>Bacillota</taxon>
        <taxon>Bacilli</taxon>
        <taxon>Lactobacillales</taxon>
        <taxon>Lactobacillaceae</taxon>
        <taxon>Paucilactobacillus</taxon>
    </lineage>
</organism>
<keyword evidence="2" id="KW-1185">Reference proteome</keyword>